<protein>
    <submittedName>
        <fullName evidence="2">Uncharacterized protein</fullName>
    </submittedName>
</protein>
<sequence length="30" mass="3339">MSILVFSINIIFASVAIMAIVNASMKNKRR</sequence>
<keyword evidence="1" id="KW-0472">Membrane</keyword>
<gene>
    <name evidence="2" type="ORF">IK5_06102</name>
</gene>
<feature type="transmembrane region" description="Helical" evidence="1">
    <location>
        <begin position="6"/>
        <end position="25"/>
    </location>
</feature>
<proteinExistence type="predicted"/>
<keyword evidence="1" id="KW-0812">Transmembrane</keyword>
<evidence type="ECO:0000313" key="3">
    <source>
        <dbReference type="Proteomes" id="UP000006967"/>
    </source>
</evidence>
<dbReference type="AlphaFoldDB" id="A0A9W5KR43"/>
<evidence type="ECO:0000313" key="2">
    <source>
        <dbReference type="EMBL" id="EJR60954.1"/>
    </source>
</evidence>
<accession>A0A9W5KR43</accession>
<dbReference type="EMBL" id="AHFG01000101">
    <property type="protein sequence ID" value="EJR60954.1"/>
    <property type="molecule type" value="Genomic_DNA"/>
</dbReference>
<organism evidence="2 3">
    <name type="scientific">Bacillus cereus VD154</name>
    <dbReference type="NCBI Taxonomy" id="1053238"/>
    <lineage>
        <taxon>Bacteria</taxon>
        <taxon>Bacillati</taxon>
        <taxon>Bacillota</taxon>
        <taxon>Bacilli</taxon>
        <taxon>Bacillales</taxon>
        <taxon>Bacillaceae</taxon>
        <taxon>Bacillus</taxon>
        <taxon>Bacillus cereus group</taxon>
    </lineage>
</organism>
<name>A0A9W5KR43_BACCE</name>
<evidence type="ECO:0000256" key="1">
    <source>
        <dbReference type="SAM" id="Phobius"/>
    </source>
</evidence>
<reference evidence="2 3" key="1">
    <citation type="submission" date="2012-04" db="EMBL/GenBank/DDBJ databases">
        <title>The Genome Sequence of Bacillus cereus VD154.</title>
        <authorList>
            <consortium name="The Broad Institute Genome Sequencing Platform"/>
            <consortium name="The Broad Institute Genome Sequencing Center for Infectious Disease"/>
            <person name="Feldgarden M."/>
            <person name="Van der Auwera G.A."/>
            <person name="Mahillon J."/>
            <person name="Duprez V."/>
            <person name="Timmery S."/>
            <person name="Mattelet C."/>
            <person name="Dierick K."/>
            <person name="Sun M."/>
            <person name="Yu Z."/>
            <person name="Zhu L."/>
            <person name="Hu X."/>
            <person name="Shank E.B."/>
            <person name="Swiecicka I."/>
            <person name="Hansen B.M."/>
            <person name="Andrup L."/>
            <person name="Young S.K."/>
            <person name="Zeng Q."/>
            <person name="Gargeya S."/>
            <person name="Fitzgerald M."/>
            <person name="Haas B."/>
            <person name="Abouelleil A."/>
            <person name="Alvarado L."/>
            <person name="Arachchi H.M."/>
            <person name="Berlin A."/>
            <person name="Chapman S.B."/>
            <person name="Goldberg J."/>
            <person name="Griggs A."/>
            <person name="Gujja S."/>
            <person name="Hansen M."/>
            <person name="Howarth C."/>
            <person name="Imamovic A."/>
            <person name="Larimer J."/>
            <person name="McCowen C."/>
            <person name="Montmayeur A."/>
            <person name="Murphy C."/>
            <person name="Neiman D."/>
            <person name="Pearson M."/>
            <person name="Priest M."/>
            <person name="Roberts A."/>
            <person name="Saif S."/>
            <person name="Shea T."/>
            <person name="Sisk P."/>
            <person name="Sykes S."/>
            <person name="Wortman J."/>
            <person name="Nusbaum C."/>
            <person name="Birren B."/>
        </authorList>
    </citation>
    <scope>NUCLEOTIDE SEQUENCE [LARGE SCALE GENOMIC DNA]</scope>
    <source>
        <strain evidence="2 3">VD154</strain>
    </source>
</reference>
<dbReference type="Proteomes" id="UP000006967">
    <property type="component" value="Unassembled WGS sequence"/>
</dbReference>
<keyword evidence="1" id="KW-1133">Transmembrane helix</keyword>
<comment type="caution">
    <text evidence="2">The sequence shown here is derived from an EMBL/GenBank/DDBJ whole genome shotgun (WGS) entry which is preliminary data.</text>
</comment>